<evidence type="ECO:0008006" key="4">
    <source>
        <dbReference type="Google" id="ProtNLM"/>
    </source>
</evidence>
<name>A0ABT5MPN6_9PAST</name>
<feature type="compositionally biased region" description="Polar residues" evidence="1">
    <location>
        <begin position="41"/>
        <end position="64"/>
    </location>
</feature>
<sequence>MKITFLAISCIFLTACSVPQKPAENDPNALPAGIMEPVSGSGASEGSYSWPSDIQSTSMPATMK</sequence>
<evidence type="ECO:0000256" key="1">
    <source>
        <dbReference type="SAM" id="MobiDB-lite"/>
    </source>
</evidence>
<evidence type="ECO:0000313" key="2">
    <source>
        <dbReference type="EMBL" id="MDD0823461.1"/>
    </source>
</evidence>
<accession>A0ABT5MPN6</accession>
<protein>
    <recommendedName>
        <fullName evidence="4">Outer membrane antigenic lipoprotein B</fullName>
    </recommendedName>
</protein>
<proteinExistence type="predicted"/>
<gene>
    <name evidence="2" type="ORF">PTQ27_03110</name>
</gene>
<feature type="region of interest" description="Disordered" evidence="1">
    <location>
        <begin position="19"/>
        <end position="64"/>
    </location>
</feature>
<keyword evidence="3" id="KW-1185">Reference proteome</keyword>
<dbReference type="EMBL" id="JAQSJE010000002">
    <property type="protein sequence ID" value="MDD0823461.1"/>
    <property type="molecule type" value="Genomic_DNA"/>
</dbReference>
<reference evidence="2 3" key="1">
    <citation type="submission" date="2023-02" db="EMBL/GenBank/DDBJ databases">
        <title>Mannheimia cairiniae sp. nov., a novel species of Mannheimia obtained from moscovy ducks (Cairina moschata) and reclassification of Mannheimia ovis as heterotypic synonym of Mannheimia pernigra.</title>
        <authorList>
            <person name="Christensen H."/>
        </authorList>
    </citation>
    <scope>NUCLEOTIDE SEQUENCE [LARGE SCALE GENOMIC DNA]</scope>
    <source>
        <strain evidence="2 3">AT1</strain>
    </source>
</reference>
<evidence type="ECO:0000313" key="3">
    <source>
        <dbReference type="Proteomes" id="UP001221909"/>
    </source>
</evidence>
<dbReference type="PROSITE" id="PS51257">
    <property type="entry name" value="PROKAR_LIPOPROTEIN"/>
    <property type="match status" value="1"/>
</dbReference>
<dbReference type="RefSeq" id="WP_273749501.1">
    <property type="nucleotide sequence ID" value="NZ_JAQSJE010000002.1"/>
</dbReference>
<comment type="caution">
    <text evidence="2">The sequence shown here is derived from an EMBL/GenBank/DDBJ whole genome shotgun (WGS) entry which is preliminary data.</text>
</comment>
<organism evidence="2 3">
    <name type="scientific">Mannheimia cairinae</name>
    <dbReference type="NCBI Taxonomy" id="3025936"/>
    <lineage>
        <taxon>Bacteria</taxon>
        <taxon>Pseudomonadati</taxon>
        <taxon>Pseudomonadota</taxon>
        <taxon>Gammaproteobacteria</taxon>
        <taxon>Pasteurellales</taxon>
        <taxon>Pasteurellaceae</taxon>
        <taxon>Mannheimia</taxon>
    </lineage>
</organism>
<dbReference type="Proteomes" id="UP001221909">
    <property type="component" value="Unassembled WGS sequence"/>
</dbReference>